<dbReference type="STRING" id="268475.A0A0V1GTC9"/>
<name>A0A0V1GTC9_9BILA</name>
<dbReference type="PANTHER" id="PTHR47331:SF5">
    <property type="entry name" value="RIBONUCLEASE H"/>
    <property type="match status" value="1"/>
</dbReference>
<dbReference type="PANTHER" id="PTHR47331">
    <property type="entry name" value="PHD-TYPE DOMAIN-CONTAINING PROTEIN"/>
    <property type="match status" value="1"/>
</dbReference>
<accession>A0A0V1GTC9</accession>
<gene>
    <name evidence="2" type="ORF">T11_12323</name>
</gene>
<feature type="region of interest" description="Disordered" evidence="1">
    <location>
        <begin position="56"/>
        <end position="77"/>
    </location>
</feature>
<dbReference type="OrthoDB" id="5920710at2759"/>
<organism evidence="2 3">
    <name type="scientific">Trichinella zimbabwensis</name>
    <dbReference type="NCBI Taxonomy" id="268475"/>
    <lineage>
        <taxon>Eukaryota</taxon>
        <taxon>Metazoa</taxon>
        <taxon>Ecdysozoa</taxon>
        <taxon>Nematoda</taxon>
        <taxon>Enoplea</taxon>
        <taxon>Dorylaimia</taxon>
        <taxon>Trichinellida</taxon>
        <taxon>Trichinellidae</taxon>
        <taxon>Trichinella</taxon>
    </lineage>
</organism>
<keyword evidence="3" id="KW-1185">Reference proteome</keyword>
<dbReference type="EMBL" id="JYDP01000293">
    <property type="protein sequence ID" value="KRZ01394.1"/>
    <property type="molecule type" value="Genomic_DNA"/>
</dbReference>
<dbReference type="Proteomes" id="UP000055024">
    <property type="component" value="Unassembled WGS sequence"/>
</dbReference>
<proteinExistence type="predicted"/>
<protein>
    <submittedName>
        <fullName evidence="2">Uncharacterized protein</fullName>
    </submittedName>
</protein>
<evidence type="ECO:0000313" key="3">
    <source>
        <dbReference type="Proteomes" id="UP000055024"/>
    </source>
</evidence>
<evidence type="ECO:0000256" key="1">
    <source>
        <dbReference type="SAM" id="MobiDB-lite"/>
    </source>
</evidence>
<evidence type="ECO:0000313" key="2">
    <source>
        <dbReference type="EMBL" id="KRZ01394.1"/>
    </source>
</evidence>
<dbReference type="AlphaFoldDB" id="A0A0V1GTC9"/>
<reference evidence="2 3" key="1">
    <citation type="submission" date="2015-01" db="EMBL/GenBank/DDBJ databases">
        <title>Evolution of Trichinella species and genotypes.</title>
        <authorList>
            <person name="Korhonen P.K."/>
            <person name="Edoardo P."/>
            <person name="Giuseppe L.R."/>
            <person name="Gasser R.B."/>
        </authorList>
    </citation>
    <scope>NUCLEOTIDE SEQUENCE [LARGE SCALE GENOMIC DNA]</scope>
    <source>
        <strain evidence="2">ISS1029</strain>
    </source>
</reference>
<sequence>MQNAENHWIRKAQHERFANEIRQLSNGRQIAANSRLQQFDPFIDEHGLLKIGGRLQNSDLPENMKHPILLPDNPFRP</sequence>
<comment type="caution">
    <text evidence="2">The sequence shown here is derived from an EMBL/GenBank/DDBJ whole genome shotgun (WGS) entry which is preliminary data.</text>
</comment>